<dbReference type="PROSITE" id="PS51175">
    <property type="entry name" value="CBM6"/>
    <property type="match status" value="1"/>
</dbReference>
<dbReference type="Gene3D" id="2.60.120.260">
    <property type="entry name" value="Galactose-binding domain-like"/>
    <property type="match status" value="1"/>
</dbReference>
<reference evidence="7 8" key="1">
    <citation type="journal article" date="2013" name="PLoS ONE">
        <title>Genomic analysis of Melioribacter roseus, facultatively anaerobic organotrophic bacterium representing a novel deep lineage within Bacteriodetes/Chlorobi group.</title>
        <authorList>
            <person name="Kadnikov V.V."/>
            <person name="Mardanov A.V."/>
            <person name="Podosokorskaya O.A."/>
            <person name="Gavrilov S.N."/>
            <person name="Kublanov I.V."/>
            <person name="Beletsky A.V."/>
            <person name="Bonch-Osmolovskaya E.A."/>
            <person name="Ravin N.V."/>
        </authorList>
    </citation>
    <scope>NUCLEOTIDE SEQUENCE [LARGE SCALE GENOMIC DNA]</scope>
    <source>
        <strain evidence="8">JCM 17771 / P3M-2</strain>
    </source>
</reference>
<dbReference type="GO" id="GO:0004553">
    <property type="term" value="F:hydrolase activity, hydrolyzing O-glycosyl compounds"/>
    <property type="evidence" value="ECO:0007669"/>
    <property type="project" value="InterPro"/>
</dbReference>
<evidence type="ECO:0000256" key="5">
    <source>
        <dbReference type="SAM" id="SignalP"/>
    </source>
</evidence>
<organism evidence="7 8">
    <name type="scientific">Melioribacter roseus (strain DSM 23840 / JCM 17771 / VKM B-2668 / P3M-2)</name>
    <dbReference type="NCBI Taxonomy" id="1191523"/>
    <lineage>
        <taxon>Bacteria</taxon>
        <taxon>Pseudomonadati</taxon>
        <taxon>Ignavibacteriota</taxon>
        <taxon>Ignavibacteria</taxon>
        <taxon>Ignavibacteriales</taxon>
        <taxon>Melioribacteraceae</taxon>
        <taxon>Melioribacter</taxon>
    </lineage>
</organism>
<dbReference type="SUPFAM" id="SSF49785">
    <property type="entry name" value="Galactose-binding domain-like"/>
    <property type="match status" value="1"/>
</dbReference>
<dbReference type="InterPro" id="IPR041542">
    <property type="entry name" value="GH43_C2"/>
</dbReference>
<dbReference type="PANTHER" id="PTHR42812">
    <property type="entry name" value="BETA-XYLOSIDASE"/>
    <property type="match status" value="1"/>
</dbReference>
<dbReference type="Gene3D" id="2.60.120.200">
    <property type="match status" value="1"/>
</dbReference>
<dbReference type="InterPro" id="IPR008979">
    <property type="entry name" value="Galactose-bd-like_sf"/>
</dbReference>
<dbReference type="InterPro" id="IPR051795">
    <property type="entry name" value="Glycosyl_Hydrlase_43"/>
</dbReference>
<dbReference type="InterPro" id="IPR006584">
    <property type="entry name" value="Cellulose-bd_IV"/>
</dbReference>
<evidence type="ECO:0000256" key="1">
    <source>
        <dbReference type="ARBA" id="ARBA00009865"/>
    </source>
</evidence>
<dbReference type="GO" id="GO:0005975">
    <property type="term" value="P:carbohydrate metabolic process"/>
    <property type="evidence" value="ECO:0007669"/>
    <property type="project" value="InterPro"/>
</dbReference>
<dbReference type="SUPFAM" id="SSF49899">
    <property type="entry name" value="Concanavalin A-like lectins/glucanases"/>
    <property type="match status" value="1"/>
</dbReference>
<dbReference type="PANTHER" id="PTHR42812:SF12">
    <property type="entry name" value="BETA-XYLOSIDASE-RELATED"/>
    <property type="match status" value="1"/>
</dbReference>
<feature type="signal peptide" evidence="5">
    <location>
        <begin position="1"/>
        <end position="20"/>
    </location>
</feature>
<dbReference type="Pfam" id="PF13860">
    <property type="entry name" value="FlgD_ig"/>
    <property type="match status" value="1"/>
</dbReference>
<evidence type="ECO:0000256" key="3">
    <source>
        <dbReference type="ARBA" id="ARBA00022801"/>
    </source>
</evidence>
<evidence type="ECO:0000256" key="2">
    <source>
        <dbReference type="ARBA" id="ARBA00022729"/>
    </source>
</evidence>
<sequence length="756" mass="84259">MNKVISNLLCLFLINLSLTAQTSKTYMNPVIPGDHPDPTLTKIGNHFYTSGSSFNPTPKIYHSTDLVHWEAIAQPVSASWSEYGNSPGGGIWGGHMVFYNNKYWHFFGRGGGSMYFVKADKPEGPWSMPTRMNVPAGMSGLGVDNSIFIDDSTGKWYLLTKHGRQNNHIVELGEDGQPNGNVLDLTWLNPDSEGNPYGWAEGPVMWKHNGSYYYSFAQHLAGSQYVMKSDTLTDDKSKWTIIGTNIFTGSISNFSAPNHISPAVELDDGTSWVIAHSYHSGSWYAQGRQGLLCQVIYDDDGFPKILRPSPDAAIAPDLPSGGIPWAVPHSDYFDSEKLHPEWSFLGYTPSSAYSLTERPGWLKLTNIGRGGRNTVIKNDGEHNYSLITRLDFEPESNLNEAGLWIINGPQTHQVKLCSTADSEGNKIISFGFENIKYEVENNIGAVLWLKLVRDEHKMYGYYSADGIRWFQVGNEIDAADIDKEQTQFNNFTGNYQGLYTIGKPAYFDLYIYRDGYTNINAASPADQFGTRIMINRYPPNLLSQINNDDWAMYAGVELGAEEYPVIADSIVVSASSNTSGGKIEIRIDSLSGEIISELEIENTGSWSDFKEFKAPVVGKADGMHDVYLLFKGDSSEELFRIQTLRFIPRENPTNIEETTENILPGNFELYQNYPNPFNSSTVLKYTIPFDGKISLKIYDQLGREVVNLFDGYQTAGTHTVRWDGKSNHGAELSSGVYICKISGGRTGKSIKLLLLK</sequence>
<keyword evidence="8" id="KW-1185">Reference proteome</keyword>
<dbReference type="NCBIfam" id="TIGR04183">
    <property type="entry name" value="Por_Secre_tail"/>
    <property type="match status" value="1"/>
</dbReference>
<name>I7A267_MELRP</name>
<feature type="domain" description="CBM6" evidence="6">
    <location>
        <begin position="517"/>
        <end position="647"/>
    </location>
</feature>
<comment type="similarity">
    <text evidence="1">Belongs to the glycosyl hydrolase 43 family.</text>
</comment>
<evidence type="ECO:0000256" key="4">
    <source>
        <dbReference type="ARBA" id="ARBA00023295"/>
    </source>
</evidence>
<dbReference type="GO" id="GO:0030246">
    <property type="term" value="F:carbohydrate binding"/>
    <property type="evidence" value="ECO:0007669"/>
    <property type="project" value="InterPro"/>
</dbReference>
<keyword evidence="2 5" id="KW-0732">Signal</keyword>
<keyword evidence="4" id="KW-0326">Glycosidase</keyword>
<dbReference type="InterPro" id="IPR026444">
    <property type="entry name" value="Secre_tail"/>
</dbReference>
<dbReference type="AlphaFoldDB" id="I7A267"/>
<dbReference type="RefSeq" id="WP_014856750.1">
    <property type="nucleotide sequence ID" value="NC_018178.1"/>
</dbReference>
<dbReference type="Gene3D" id="2.60.40.4070">
    <property type="match status" value="1"/>
</dbReference>
<dbReference type="Pfam" id="PF03422">
    <property type="entry name" value="CBM_6"/>
    <property type="match status" value="1"/>
</dbReference>
<dbReference type="InterPro" id="IPR013320">
    <property type="entry name" value="ConA-like_dom_sf"/>
</dbReference>
<evidence type="ECO:0000313" key="7">
    <source>
        <dbReference type="EMBL" id="AFN75318.1"/>
    </source>
</evidence>
<dbReference type="HOGENOM" id="CLU_019255_0_0_10"/>
<dbReference type="KEGG" id="mro:MROS_2088"/>
<dbReference type="Pfam" id="PF04616">
    <property type="entry name" value="Glyco_hydro_43"/>
    <property type="match status" value="1"/>
</dbReference>
<evidence type="ECO:0000259" key="6">
    <source>
        <dbReference type="PROSITE" id="PS51175"/>
    </source>
</evidence>
<dbReference type="CDD" id="cd04084">
    <property type="entry name" value="CBM6_xylanase-like"/>
    <property type="match status" value="1"/>
</dbReference>
<dbReference type="InterPro" id="IPR025965">
    <property type="entry name" value="FlgD/Vpr_Ig-like"/>
</dbReference>
<gene>
    <name evidence="7" type="ordered locus">MROS_2088</name>
</gene>
<dbReference type="Gene3D" id="2.115.10.20">
    <property type="entry name" value="Glycosyl hydrolase domain, family 43"/>
    <property type="match status" value="1"/>
</dbReference>
<feature type="chain" id="PRO_5003707562" evidence="5">
    <location>
        <begin position="21"/>
        <end position="756"/>
    </location>
</feature>
<accession>I7A267</accession>
<protein>
    <submittedName>
        <fullName evidence="7">Glycoside hydrolase family 43</fullName>
    </submittedName>
</protein>
<dbReference type="InterPro" id="IPR005084">
    <property type="entry name" value="CBM6"/>
</dbReference>
<dbReference type="STRING" id="1191523.MROS_2088"/>
<dbReference type="EMBL" id="CP003557">
    <property type="protein sequence ID" value="AFN75318.1"/>
    <property type="molecule type" value="Genomic_DNA"/>
</dbReference>
<dbReference type="SUPFAM" id="SSF75005">
    <property type="entry name" value="Arabinanase/levansucrase/invertase"/>
    <property type="match status" value="1"/>
</dbReference>
<dbReference type="Pfam" id="PF17851">
    <property type="entry name" value="GH43_C2"/>
    <property type="match status" value="1"/>
</dbReference>
<evidence type="ECO:0000313" key="8">
    <source>
        <dbReference type="Proteomes" id="UP000009011"/>
    </source>
</evidence>
<dbReference type="InterPro" id="IPR023296">
    <property type="entry name" value="Glyco_hydro_beta-prop_sf"/>
</dbReference>
<proteinExistence type="inferred from homology"/>
<dbReference type="SMART" id="SM00606">
    <property type="entry name" value="CBD_IV"/>
    <property type="match status" value="1"/>
</dbReference>
<dbReference type="InterPro" id="IPR006710">
    <property type="entry name" value="Glyco_hydro_43"/>
</dbReference>
<dbReference type="Proteomes" id="UP000009011">
    <property type="component" value="Chromosome"/>
</dbReference>
<dbReference type="eggNOG" id="COG3507">
    <property type="taxonomic scope" value="Bacteria"/>
</dbReference>
<keyword evidence="3 7" id="KW-0378">Hydrolase</keyword>